<reference evidence="2" key="1">
    <citation type="submission" date="2013-01" db="EMBL/GenBank/DDBJ databases">
        <title>Draft Genome Sequence of a Mulberry Tree, Morus notabilis C.K. Schneid.</title>
        <authorList>
            <person name="He N."/>
            <person name="Zhao S."/>
        </authorList>
    </citation>
    <scope>NUCLEOTIDE SEQUENCE</scope>
</reference>
<proteinExistence type="predicted"/>
<accession>W9QVF6</accession>
<organism evidence="1 2">
    <name type="scientific">Morus notabilis</name>
    <dbReference type="NCBI Taxonomy" id="981085"/>
    <lineage>
        <taxon>Eukaryota</taxon>
        <taxon>Viridiplantae</taxon>
        <taxon>Streptophyta</taxon>
        <taxon>Embryophyta</taxon>
        <taxon>Tracheophyta</taxon>
        <taxon>Spermatophyta</taxon>
        <taxon>Magnoliopsida</taxon>
        <taxon>eudicotyledons</taxon>
        <taxon>Gunneridae</taxon>
        <taxon>Pentapetalae</taxon>
        <taxon>rosids</taxon>
        <taxon>fabids</taxon>
        <taxon>Rosales</taxon>
        <taxon>Moraceae</taxon>
        <taxon>Moreae</taxon>
        <taxon>Morus</taxon>
    </lineage>
</organism>
<dbReference type="Proteomes" id="UP000030645">
    <property type="component" value="Unassembled WGS sequence"/>
</dbReference>
<dbReference type="EMBL" id="KE344232">
    <property type="protein sequence ID" value="EXB55288.1"/>
    <property type="molecule type" value="Genomic_DNA"/>
</dbReference>
<keyword evidence="2" id="KW-1185">Reference proteome</keyword>
<evidence type="ECO:0000313" key="1">
    <source>
        <dbReference type="EMBL" id="EXB55288.1"/>
    </source>
</evidence>
<dbReference type="AlphaFoldDB" id="W9QVF6"/>
<name>W9QVF6_9ROSA</name>
<protein>
    <submittedName>
        <fullName evidence="1">Uncharacterized protein</fullName>
    </submittedName>
</protein>
<sequence>MVMGLDYLQPTDSGVKFGLSSLDNRRDENRPVQVNLLPHPRPLLVLLNVALADSVKSRSSSGLNDITIVIMTLSNCNDVGARPTSRWQGNDNVDMGI</sequence>
<gene>
    <name evidence="1" type="ORF">L484_017198</name>
</gene>
<evidence type="ECO:0000313" key="2">
    <source>
        <dbReference type="Proteomes" id="UP000030645"/>
    </source>
</evidence>